<keyword evidence="4 7" id="KW-0472">Membrane</keyword>
<dbReference type="Pfam" id="PF13664">
    <property type="entry name" value="DUF4149"/>
    <property type="match status" value="1"/>
</dbReference>
<dbReference type="Proteomes" id="UP000327013">
    <property type="component" value="Chromosome 5"/>
</dbReference>
<feature type="compositionally biased region" description="Low complexity" evidence="6">
    <location>
        <begin position="85"/>
        <end position="98"/>
    </location>
</feature>
<protein>
    <recommendedName>
        <fullName evidence="9">TMEM205-like domain-containing protein</fullName>
    </recommendedName>
</protein>
<dbReference type="AlphaFoldDB" id="A0A5N6R572"/>
<keyword evidence="5" id="KW-0175">Coiled coil</keyword>
<evidence type="ECO:0000256" key="8">
    <source>
        <dbReference type="SAM" id="SignalP"/>
    </source>
</evidence>
<keyword evidence="3 7" id="KW-1133">Transmembrane helix</keyword>
<dbReference type="PANTHER" id="PTHR47652">
    <property type="entry name" value="MITOCHONDRIAL IMPORT INNER MEMBRANE TRANSLOCASE SUBUNIT TIM44"/>
    <property type="match status" value="1"/>
</dbReference>
<evidence type="ECO:0000256" key="5">
    <source>
        <dbReference type="SAM" id="Coils"/>
    </source>
</evidence>
<gene>
    <name evidence="10" type="ORF">FH972_012942</name>
</gene>
<evidence type="ECO:0000256" key="2">
    <source>
        <dbReference type="ARBA" id="ARBA00022692"/>
    </source>
</evidence>
<evidence type="ECO:0000259" key="9">
    <source>
        <dbReference type="Pfam" id="PF13664"/>
    </source>
</evidence>
<evidence type="ECO:0000256" key="3">
    <source>
        <dbReference type="ARBA" id="ARBA00022989"/>
    </source>
</evidence>
<evidence type="ECO:0000256" key="6">
    <source>
        <dbReference type="SAM" id="MobiDB-lite"/>
    </source>
</evidence>
<feature type="transmembrane region" description="Helical" evidence="7">
    <location>
        <begin position="490"/>
        <end position="510"/>
    </location>
</feature>
<feature type="compositionally biased region" description="Low complexity" evidence="6">
    <location>
        <begin position="290"/>
        <end position="303"/>
    </location>
</feature>
<dbReference type="PANTHER" id="PTHR47652:SF3">
    <property type="entry name" value="MITOCHONDRIAL IMPORT INNER MEMBRANE TRANSLOCASE SUBUNIT TIM44"/>
    <property type="match status" value="1"/>
</dbReference>
<comment type="subcellular location">
    <subcellularLocation>
        <location evidence="1">Membrane</location>
    </subcellularLocation>
</comment>
<feature type="region of interest" description="Disordered" evidence="6">
    <location>
        <begin position="75"/>
        <end position="99"/>
    </location>
</feature>
<sequence>MMNLLALSLVVTSLAAAGVWSPNPEKQKHGVDVIVKEFHRTIVVEYDQHGQPINEQKHANNVVEDAKEKIIEASSHLPNLGQGHSQTSDGSSGKESSSPVFPKELICDALGKCKHRIASAMGKAKETVSEVAHEAMDETKERVRESTQPQRCYMCFSLRYLSTAPPTKTSTSKDAPQNLQLHFHNIPHIYQTSVDYPEIKPKRNKMMNLLALSLVVTSLAAAGVWSPSPEKQKHGVDVIVKEFHRTIVVEYDQHGQPINEQKHANNMVEDAKEKIIEASSHLPNLGQGHSQTSDGSSGKESSSPVFPKELICDALGKCKHRIASAMGNAKETVSEVAHEAMDETKERVREVGETAGHALGKAKETVSQKAHEAIDETKERAHEVGEAAGHAIGKDKETVSKQAHEVEERAKESVKDAMDKVKEAKDIGKTMGEDIAKNVTNKVEKAKEEVVEKAKESKKELRGIFGRGRQVGRDAVKYVKSPEVMGVVKLLGFATAYGMCMWVTFISSYVLAGAMTRQQFGIVQSKIYPVYFRAMACSIGLAFLAHVLGNRKRMFSRTVEMLQAYNLLASLLMVSANALYLEPQATKVMFERMKMQKEEGRGREDFTAEPSRVSEAQPEPVADAAASTTTSTAPAARAEQEVVRSRVGRLNHKLKKLNSYSSFLNILTLMALNWHLVYLGQLLHLITC</sequence>
<feature type="coiled-coil region" evidence="5">
    <location>
        <begin position="407"/>
        <end position="460"/>
    </location>
</feature>
<name>A0A5N6R572_9ROSI</name>
<evidence type="ECO:0000256" key="1">
    <source>
        <dbReference type="ARBA" id="ARBA00004370"/>
    </source>
</evidence>
<dbReference type="GO" id="GO:0016020">
    <property type="term" value="C:membrane"/>
    <property type="evidence" value="ECO:0007669"/>
    <property type="project" value="UniProtKB-SubCell"/>
</dbReference>
<evidence type="ECO:0000313" key="11">
    <source>
        <dbReference type="Proteomes" id="UP000327013"/>
    </source>
</evidence>
<accession>A0A5N6R572</accession>
<feature type="compositionally biased region" description="Low complexity" evidence="6">
    <location>
        <begin position="622"/>
        <end position="637"/>
    </location>
</feature>
<keyword evidence="11" id="KW-1185">Reference proteome</keyword>
<feature type="region of interest" description="Disordered" evidence="6">
    <location>
        <begin position="282"/>
        <end position="305"/>
    </location>
</feature>
<feature type="transmembrane region" description="Helical" evidence="7">
    <location>
        <begin position="561"/>
        <end position="581"/>
    </location>
</feature>
<feature type="domain" description="TMEM205-like" evidence="9">
    <location>
        <begin position="491"/>
        <end position="593"/>
    </location>
</feature>
<dbReference type="OrthoDB" id="1641132at2759"/>
<feature type="signal peptide" evidence="8">
    <location>
        <begin position="1"/>
        <end position="17"/>
    </location>
</feature>
<dbReference type="EMBL" id="CM017325">
    <property type="protein sequence ID" value="KAE8056149.1"/>
    <property type="molecule type" value="Genomic_DNA"/>
</dbReference>
<feature type="transmembrane region" description="Helical" evidence="7">
    <location>
        <begin position="530"/>
        <end position="549"/>
    </location>
</feature>
<dbReference type="Gene3D" id="1.20.120.20">
    <property type="entry name" value="Apolipoprotein"/>
    <property type="match status" value="1"/>
</dbReference>
<proteinExistence type="predicted"/>
<reference evidence="10 11" key="1">
    <citation type="submission" date="2019-06" db="EMBL/GenBank/DDBJ databases">
        <title>A chromosomal-level reference genome of Carpinus fangiana (Coryloideae, Betulaceae).</title>
        <authorList>
            <person name="Yang X."/>
            <person name="Wang Z."/>
            <person name="Zhang L."/>
            <person name="Hao G."/>
            <person name="Liu J."/>
            <person name="Yang Y."/>
        </authorList>
    </citation>
    <scope>NUCLEOTIDE SEQUENCE [LARGE SCALE GENOMIC DNA]</scope>
    <source>
        <strain evidence="10">Cfa_2016G</strain>
        <tissue evidence="10">Leaf</tissue>
    </source>
</reference>
<dbReference type="InterPro" id="IPR025423">
    <property type="entry name" value="TMEM205-like"/>
</dbReference>
<feature type="transmembrane region" description="Helical" evidence="7">
    <location>
        <begin position="663"/>
        <end position="686"/>
    </location>
</feature>
<evidence type="ECO:0000256" key="4">
    <source>
        <dbReference type="ARBA" id="ARBA00023136"/>
    </source>
</evidence>
<evidence type="ECO:0000256" key="7">
    <source>
        <dbReference type="SAM" id="Phobius"/>
    </source>
</evidence>
<organism evidence="10 11">
    <name type="scientific">Carpinus fangiana</name>
    <dbReference type="NCBI Taxonomy" id="176857"/>
    <lineage>
        <taxon>Eukaryota</taxon>
        <taxon>Viridiplantae</taxon>
        <taxon>Streptophyta</taxon>
        <taxon>Embryophyta</taxon>
        <taxon>Tracheophyta</taxon>
        <taxon>Spermatophyta</taxon>
        <taxon>Magnoliopsida</taxon>
        <taxon>eudicotyledons</taxon>
        <taxon>Gunneridae</taxon>
        <taxon>Pentapetalae</taxon>
        <taxon>rosids</taxon>
        <taxon>fabids</taxon>
        <taxon>Fagales</taxon>
        <taxon>Betulaceae</taxon>
        <taxon>Carpinus</taxon>
    </lineage>
</organism>
<evidence type="ECO:0000313" key="10">
    <source>
        <dbReference type="EMBL" id="KAE8056149.1"/>
    </source>
</evidence>
<feature type="region of interest" description="Disordered" evidence="6">
    <location>
        <begin position="599"/>
        <end position="638"/>
    </location>
</feature>
<feature type="chain" id="PRO_5024329458" description="TMEM205-like domain-containing protein" evidence="8">
    <location>
        <begin position="18"/>
        <end position="688"/>
    </location>
</feature>
<keyword evidence="8" id="KW-0732">Signal</keyword>
<keyword evidence="2 7" id="KW-0812">Transmembrane</keyword>